<gene>
    <name evidence="3" type="ORF">ABFY20_02380</name>
</gene>
<dbReference type="GO" id="GO:0003677">
    <property type="term" value="F:DNA binding"/>
    <property type="evidence" value="ECO:0007669"/>
    <property type="project" value="InterPro"/>
</dbReference>
<dbReference type="InterPro" id="IPR003593">
    <property type="entry name" value="AAA+_ATPase"/>
</dbReference>
<dbReference type="InterPro" id="IPR027417">
    <property type="entry name" value="P-loop_NTPase"/>
</dbReference>
<evidence type="ECO:0000313" key="3">
    <source>
        <dbReference type="EMBL" id="XDI05967.1"/>
    </source>
</evidence>
<accession>A0AB39BIL2</accession>
<reference evidence="3" key="1">
    <citation type="submission" date="2024-05" db="EMBL/GenBank/DDBJ databases">
        <title>Herbiconiux sp. A18JL235.</title>
        <authorList>
            <person name="Zhang G."/>
        </authorList>
    </citation>
    <scope>NUCLEOTIDE SEQUENCE</scope>
    <source>
        <strain evidence="3">A18JL235</strain>
    </source>
</reference>
<dbReference type="InterPro" id="IPR000792">
    <property type="entry name" value="Tscrpt_reg_LuxR_C"/>
</dbReference>
<protein>
    <submittedName>
        <fullName evidence="3">LuxR C-terminal-related transcriptional regulator</fullName>
    </submittedName>
</protein>
<dbReference type="SMART" id="SM00421">
    <property type="entry name" value="HTH_LUXR"/>
    <property type="match status" value="1"/>
</dbReference>
<dbReference type="SUPFAM" id="SSF52540">
    <property type="entry name" value="P-loop containing nucleoside triphosphate hydrolases"/>
    <property type="match status" value="1"/>
</dbReference>
<dbReference type="Gene3D" id="1.10.10.10">
    <property type="entry name" value="Winged helix-like DNA-binding domain superfamily/Winged helix DNA-binding domain"/>
    <property type="match status" value="1"/>
</dbReference>
<dbReference type="SMART" id="SM00382">
    <property type="entry name" value="AAA"/>
    <property type="match status" value="1"/>
</dbReference>
<evidence type="ECO:0000256" key="1">
    <source>
        <dbReference type="SAM" id="MobiDB-lite"/>
    </source>
</evidence>
<evidence type="ECO:0000259" key="2">
    <source>
        <dbReference type="PROSITE" id="PS50043"/>
    </source>
</evidence>
<sequence length="851" mass="89930">MRPSQRAEAGVREVIGADRSVRVLTERLLSGESVLLAGAFGSGKSHLAAAVAAELARLGHDPVVVHGSAALRSAPYGALDVAEDDRLEALRPGEQVRQDAPTMIVVDDAHLLDEFSLQLLTRSILRGRSAAVFAVGADPDAGDVPGTPTPLNELWLEGRLHRVDLAPLDPDTSEQLLADFVGAGLLDSVTRRVLHVRAHGSRRLLRELAFDAAAESVAGRDPIAPGRELPAGSRVGDVLAAAVADLDDEQHRALAVVGRLRGIASATACRFIDPVVIDSLVLRGAVHVDDRPDRGLYADPYLAAASTARLATGRLEVALDVIVTRALATPEHPRGAALDRLIAASWHSARPSTPPPESVDPETRRRILAGAAHSANSAGRSDLALAYTAMARRYGDHASLRLEASRARAGLQDFAAAFAELTGIDAAGVAAADLRRIVRWWGSLTTWLPVEGVGASLTAWLEASGIDDPSILCEIEVHRAEAACLAMDWSTAVAVADAVLEVDEVHTLARVRAAIMSAFADTQRGRFEEGLAKLAAADRANRDPVTGRPVSLMVELALLCFEGGAALAAGRAMPAHAQRLRAVTLLAAQRDDRSSLSLAGVAAAVVLGIAAHDPDVTDLELEAALRRLERIELAVWRPLLAYLRVTALARNGRADDARAALDEIDDQLLSHHLIYRYSRETTAAEISHRPVGRRPVETKTSPDTYFPRRRGFARGGGPGERARAGVHPTSSVPPRATVTRPDPAATSAPVGAPAAAPAPAGQGSADEAGQRDGARAMGAVLTERELEVALLVARQLSNKEIAHQLYLSVRTVESHVYTARGKLGARTRRELGRIVAGADESQRSGDAPGGG</sequence>
<proteinExistence type="predicted"/>
<dbReference type="GO" id="GO:0006355">
    <property type="term" value="P:regulation of DNA-templated transcription"/>
    <property type="evidence" value="ECO:0007669"/>
    <property type="project" value="InterPro"/>
</dbReference>
<dbReference type="PROSITE" id="PS50043">
    <property type="entry name" value="HTH_LUXR_2"/>
    <property type="match status" value="1"/>
</dbReference>
<feature type="compositionally biased region" description="Low complexity" evidence="1">
    <location>
        <begin position="743"/>
        <end position="765"/>
    </location>
</feature>
<feature type="region of interest" description="Disordered" evidence="1">
    <location>
        <begin position="689"/>
        <end position="774"/>
    </location>
</feature>
<dbReference type="InterPro" id="IPR016032">
    <property type="entry name" value="Sig_transdc_resp-reg_C-effctor"/>
</dbReference>
<name>A0AB39BIL2_9MICO</name>
<organism evidence="3">
    <name type="scientific">Herbiconiux sp. A18JL235</name>
    <dbReference type="NCBI Taxonomy" id="3152363"/>
    <lineage>
        <taxon>Bacteria</taxon>
        <taxon>Bacillati</taxon>
        <taxon>Actinomycetota</taxon>
        <taxon>Actinomycetes</taxon>
        <taxon>Micrococcales</taxon>
        <taxon>Microbacteriaceae</taxon>
        <taxon>Herbiconiux</taxon>
    </lineage>
</organism>
<dbReference type="AlphaFoldDB" id="A0AB39BIL2"/>
<dbReference type="EMBL" id="CP162511">
    <property type="protein sequence ID" value="XDI05967.1"/>
    <property type="molecule type" value="Genomic_DNA"/>
</dbReference>
<dbReference type="RefSeq" id="WP_368498356.1">
    <property type="nucleotide sequence ID" value="NZ_CP162511.1"/>
</dbReference>
<dbReference type="Pfam" id="PF00196">
    <property type="entry name" value="GerE"/>
    <property type="match status" value="1"/>
</dbReference>
<dbReference type="CDD" id="cd06170">
    <property type="entry name" value="LuxR_C_like"/>
    <property type="match status" value="1"/>
</dbReference>
<dbReference type="InterPro" id="IPR036388">
    <property type="entry name" value="WH-like_DNA-bd_sf"/>
</dbReference>
<feature type="domain" description="HTH luxR-type" evidence="2">
    <location>
        <begin position="774"/>
        <end position="839"/>
    </location>
</feature>
<dbReference type="SUPFAM" id="SSF46894">
    <property type="entry name" value="C-terminal effector domain of the bipartite response regulators"/>
    <property type="match status" value="1"/>
</dbReference>
<dbReference type="Gene3D" id="3.40.50.300">
    <property type="entry name" value="P-loop containing nucleotide triphosphate hydrolases"/>
    <property type="match status" value="1"/>
</dbReference>
<dbReference type="PRINTS" id="PR00038">
    <property type="entry name" value="HTHLUXR"/>
</dbReference>